<evidence type="ECO:0000256" key="3">
    <source>
        <dbReference type="RuleBase" id="RU003457"/>
    </source>
</evidence>
<feature type="binding site" evidence="2">
    <location>
        <position position="57"/>
    </location>
    <ligand>
        <name>Fe cation</name>
        <dbReference type="ChEBI" id="CHEBI:24875"/>
    </ligand>
</feature>
<evidence type="ECO:0000259" key="6">
    <source>
        <dbReference type="Pfam" id="PF05726"/>
    </source>
</evidence>
<feature type="compositionally biased region" description="Basic and acidic residues" evidence="4">
    <location>
        <begin position="268"/>
        <end position="283"/>
    </location>
</feature>
<dbReference type="KEGG" id="cbw:RR42_m0395"/>
<organism evidence="7 8">
    <name type="scientific">Cupriavidus basilensis</name>
    <dbReference type="NCBI Taxonomy" id="68895"/>
    <lineage>
        <taxon>Bacteria</taxon>
        <taxon>Pseudomonadati</taxon>
        <taxon>Pseudomonadota</taxon>
        <taxon>Betaproteobacteria</taxon>
        <taxon>Burkholderiales</taxon>
        <taxon>Burkholderiaceae</taxon>
        <taxon>Cupriavidus</taxon>
    </lineage>
</organism>
<feature type="binding site" evidence="2">
    <location>
        <position position="101"/>
    </location>
    <ligand>
        <name>Fe cation</name>
        <dbReference type="ChEBI" id="CHEBI:24875"/>
    </ligand>
</feature>
<dbReference type="InterPro" id="IPR003829">
    <property type="entry name" value="Pirin_N_dom"/>
</dbReference>
<dbReference type="InterPro" id="IPR011051">
    <property type="entry name" value="RmlC_Cupin_sf"/>
</dbReference>
<dbReference type="STRING" id="68895.RR42_m0395"/>
<dbReference type="AlphaFoldDB" id="A0A0C4Y6P8"/>
<keyword evidence="2" id="KW-0479">Metal-binding</keyword>
<evidence type="ECO:0000256" key="2">
    <source>
        <dbReference type="PIRSR" id="PIRSR006232-1"/>
    </source>
</evidence>
<dbReference type="RefSeq" id="WP_043343382.1">
    <property type="nucleotide sequence ID" value="NZ_CP010536.1"/>
</dbReference>
<dbReference type="CDD" id="cd02247">
    <property type="entry name" value="cupin_pirin_C"/>
    <property type="match status" value="1"/>
</dbReference>
<feature type="domain" description="Pirin N-terminal" evidence="5">
    <location>
        <begin position="20"/>
        <end position="123"/>
    </location>
</feature>
<dbReference type="InterPro" id="IPR014710">
    <property type="entry name" value="RmlC-like_jellyroll"/>
</dbReference>
<feature type="binding site" evidence="2">
    <location>
        <position position="59"/>
    </location>
    <ligand>
        <name>Fe cation</name>
        <dbReference type="ChEBI" id="CHEBI:24875"/>
    </ligand>
</feature>
<gene>
    <name evidence="7" type="ORF">RR42_m0395</name>
</gene>
<reference evidence="7 8" key="1">
    <citation type="journal article" date="2015" name="Genome Announc.">
        <title>Complete Genome Sequence of Cupriavidus basilensis 4G11, Isolated from the Oak Ridge Field Research Center Site.</title>
        <authorList>
            <person name="Ray J."/>
            <person name="Waters R.J."/>
            <person name="Skerker J.M."/>
            <person name="Kuehl J.V."/>
            <person name="Price M.N."/>
            <person name="Huang J."/>
            <person name="Chakraborty R."/>
            <person name="Arkin A.P."/>
            <person name="Deutschbauer A."/>
        </authorList>
    </citation>
    <scope>NUCLEOTIDE SEQUENCE [LARGE SCALE GENOMIC DNA]</scope>
    <source>
        <strain evidence="7">4G11</strain>
    </source>
</reference>
<dbReference type="OrthoDB" id="321327at2"/>
<dbReference type="CDD" id="cd02909">
    <property type="entry name" value="cupin_pirin_N"/>
    <property type="match status" value="1"/>
</dbReference>
<name>A0A0C4Y6P8_9BURK</name>
<dbReference type="PANTHER" id="PTHR13903">
    <property type="entry name" value="PIRIN-RELATED"/>
    <property type="match status" value="1"/>
</dbReference>
<dbReference type="InterPro" id="IPR012093">
    <property type="entry name" value="Pirin"/>
</dbReference>
<dbReference type="Pfam" id="PF05726">
    <property type="entry name" value="Pirin_C"/>
    <property type="match status" value="1"/>
</dbReference>
<evidence type="ECO:0000256" key="1">
    <source>
        <dbReference type="ARBA" id="ARBA00008416"/>
    </source>
</evidence>
<dbReference type="Proteomes" id="UP000031843">
    <property type="component" value="Chromosome main"/>
</dbReference>
<comment type="cofactor">
    <cofactor evidence="2">
        <name>Fe cation</name>
        <dbReference type="ChEBI" id="CHEBI:24875"/>
    </cofactor>
    <text evidence="2">Binds 1 Fe cation per subunit.</text>
</comment>
<dbReference type="PIRSF" id="PIRSF006232">
    <property type="entry name" value="Pirin"/>
    <property type="match status" value="1"/>
</dbReference>
<dbReference type="Pfam" id="PF02678">
    <property type="entry name" value="Pirin"/>
    <property type="match status" value="1"/>
</dbReference>
<proteinExistence type="inferred from homology"/>
<feature type="domain" description="Pirin C-terminal" evidence="6">
    <location>
        <begin position="176"/>
        <end position="274"/>
    </location>
</feature>
<dbReference type="SUPFAM" id="SSF51182">
    <property type="entry name" value="RmlC-like cupins"/>
    <property type="match status" value="1"/>
</dbReference>
<evidence type="ECO:0000313" key="7">
    <source>
        <dbReference type="EMBL" id="AJG17809.1"/>
    </source>
</evidence>
<keyword evidence="8" id="KW-1185">Reference proteome</keyword>
<feature type="region of interest" description="Disordered" evidence="4">
    <location>
        <begin position="267"/>
        <end position="291"/>
    </location>
</feature>
<keyword evidence="2" id="KW-0408">Iron</keyword>
<dbReference type="PANTHER" id="PTHR13903:SF8">
    <property type="entry name" value="PIRIN"/>
    <property type="match status" value="1"/>
</dbReference>
<evidence type="ECO:0000313" key="8">
    <source>
        <dbReference type="Proteomes" id="UP000031843"/>
    </source>
</evidence>
<evidence type="ECO:0000259" key="5">
    <source>
        <dbReference type="Pfam" id="PF02678"/>
    </source>
</evidence>
<sequence>MSVIEHLLKPHTRDLGDFAVSRLLPAAATQTVGPFIFFDHMGPVAMPPGEGADVRPHPHIGLATVTYLFEGEILHHDSLGSKQVIKPGDVNWMTAGKGIAHSERSPQSARDAGPRLHGIQTWVALPKEHENVEPSFHHHPAATLPKLERPGVRMTVIAGDAFGAEAPVKVFSRTLYVAIELEAGASLEIPAEHAERGVYPVDGTIALDGEVLPERHLAVLVPGQPVTLTAQVASRVMLLGGDPTDGHRFIFWNFVASTKEAIEAASQRWEDDQFPRVPGETDRIPLPQRKR</sequence>
<protein>
    <submittedName>
        <fullName evidence="7">Pirin-related protein</fullName>
    </submittedName>
</protein>
<comment type="similarity">
    <text evidence="1 3">Belongs to the pirin family.</text>
</comment>
<dbReference type="Gene3D" id="2.60.120.10">
    <property type="entry name" value="Jelly Rolls"/>
    <property type="match status" value="2"/>
</dbReference>
<dbReference type="GO" id="GO:0046872">
    <property type="term" value="F:metal ion binding"/>
    <property type="evidence" value="ECO:0007669"/>
    <property type="project" value="UniProtKB-KW"/>
</dbReference>
<dbReference type="InterPro" id="IPR008778">
    <property type="entry name" value="Pirin_C_dom"/>
</dbReference>
<accession>A0A0C4Y6P8</accession>
<dbReference type="EMBL" id="CP010536">
    <property type="protein sequence ID" value="AJG17809.1"/>
    <property type="molecule type" value="Genomic_DNA"/>
</dbReference>
<evidence type="ECO:0000256" key="4">
    <source>
        <dbReference type="SAM" id="MobiDB-lite"/>
    </source>
</evidence>
<feature type="binding site" evidence="2">
    <location>
        <position position="103"/>
    </location>
    <ligand>
        <name>Fe cation</name>
        <dbReference type="ChEBI" id="CHEBI:24875"/>
    </ligand>
</feature>